<reference evidence="9 10" key="1">
    <citation type="journal article" date="2015" name="Genome Announc.">
        <title>Complete genome sequences for 59 burkholderia isolates, both pathogenic and near neighbor.</title>
        <authorList>
            <person name="Johnson S.L."/>
            <person name="Bishop-Lilly K.A."/>
            <person name="Ladner J.T."/>
            <person name="Daligault H.E."/>
            <person name="Davenport K.W."/>
            <person name="Jaissle J."/>
            <person name="Frey K.G."/>
            <person name="Koroleva G.I."/>
            <person name="Bruce D.C."/>
            <person name="Coyne S.R."/>
            <person name="Broomall S.M."/>
            <person name="Li P.E."/>
            <person name="Teshima H."/>
            <person name="Gibbons H.S."/>
            <person name="Palacios G.F."/>
            <person name="Rosenzweig C.N."/>
            <person name="Redden C.L."/>
            <person name="Xu Y."/>
            <person name="Minogue T.D."/>
            <person name="Chain P.S."/>
        </authorList>
    </citation>
    <scope>NUCLEOTIDE SEQUENCE [LARGE SCALE GENOMIC DNA]</scope>
    <source>
        <strain evidence="9 10">ATCC BAA-463</strain>
    </source>
</reference>
<feature type="domain" description="Acyl-CoA dehydrogenase/oxidase N-terminal" evidence="8">
    <location>
        <begin position="8"/>
        <end position="120"/>
    </location>
</feature>
<dbReference type="KEGG" id="bfn:OI25_7305"/>
<evidence type="ECO:0000256" key="4">
    <source>
        <dbReference type="ARBA" id="ARBA00022827"/>
    </source>
</evidence>
<dbReference type="Pfam" id="PF00441">
    <property type="entry name" value="Acyl-CoA_dh_1"/>
    <property type="match status" value="1"/>
</dbReference>
<dbReference type="GO" id="GO:0003995">
    <property type="term" value="F:acyl-CoA dehydrogenase activity"/>
    <property type="evidence" value="ECO:0007669"/>
    <property type="project" value="TreeGrafter"/>
</dbReference>
<dbReference type="InterPro" id="IPR036250">
    <property type="entry name" value="AcylCo_DH-like_C"/>
</dbReference>
<dbReference type="InterPro" id="IPR006091">
    <property type="entry name" value="Acyl-CoA_Oxase/DH_mid-dom"/>
</dbReference>
<sequence length="383" mass="42447">MTMDFSITDDQVAILDTTKRFATQRIRPKVREYDRDERFPLDLYAEMASLGLTGGVIPEEYGGAGMDHQTYALVIMQLAEVCQAMAGAASWASGVGGVSVLRFGTEEQKQKYLVPLARGEGPVAFALTETHTGSDVASMRARAVRDGDHYILNGNKVWISMIGSCRWILTFATLDPSLGRKGITAFLLEPDWPGIERNMFKNKVGFRPMETGELVLQDVRVPVVNRLGAEGEGFRIAMSSVENGRLGVAARAVGMIKACLDMSIAYAQTRTTFGEPLGRRQLVQSKITDMKVAYETARLLVMQTACKKDQGDRARLDASMAKMYASDALMRVAEDAMQIHGAYGCSDEYEIGRYWRDAKFMQTIEGANEIHRTLIAEYLLGYR</sequence>
<evidence type="ECO:0000259" key="7">
    <source>
        <dbReference type="Pfam" id="PF02770"/>
    </source>
</evidence>
<dbReference type="SUPFAM" id="SSF47203">
    <property type="entry name" value="Acyl-CoA dehydrogenase C-terminal domain-like"/>
    <property type="match status" value="1"/>
</dbReference>
<keyword evidence="5" id="KW-0560">Oxidoreductase</keyword>
<dbReference type="Gene3D" id="1.20.140.10">
    <property type="entry name" value="Butyryl-CoA Dehydrogenase, subunit A, domain 3"/>
    <property type="match status" value="1"/>
</dbReference>
<dbReference type="SUPFAM" id="SSF56645">
    <property type="entry name" value="Acyl-CoA dehydrogenase NM domain-like"/>
    <property type="match status" value="1"/>
</dbReference>
<comment type="cofactor">
    <cofactor evidence="1">
        <name>FAD</name>
        <dbReference type="ChEBI" id="CHEBI:57692"/>
    </cofactor>
</comment>
<evidence type="ECO:0000313" key="10">
    <source>
        <dbReference type="Proteomes" id="UP000032614"/>
    </source>
</evidence>
<name>A0AAU8ST36_9BURK</name>
<dbReference type="GO" id="GO:0050660">
    <property type="term" value="F:flavin adenine dinucleotide binding"/>
    <property type="evidence" value="ECO:0007669"/>
    <property type="project" value="InterPro"/>
</dbReference>
<keyword evidence="4" id="KW-0274">FAD</keyword>
<protein>
    <recommendedName>
        <fullName evidence="11">Acyl-CoA dehydrogenase</fullName>
    </recommendedName>
</protein>
<proteinExistence type="inferred from homology"/>
<evidence type="ECO:0008006" key="11">
    <source>
        <dbReference type="Google" id="ProtNLM"/>
    </source>
</evidence>
<dbReference type="InterPro" id="IPR037069">
    <property type="entry name" value="AcylCoA_DH/ox_N_sf"/>
</dbReference>
<dbReference type="InterPro" id="IPR013786">
    <property type="entry name" value="AcylCoA_DH/ox_N"/>
</dbReference>
<dbReference type="Gene3D" id="1.10.540.10">
    <property type="entry name" value="Acyl-CoA dehydrogenase/oxidase, N-terminal domain"/>
    <property type="match status" value="1"/>
</dbReference>
<comment type="similarity">
    <text evidence="2">Belongs to the acyl-CoA dehydrogenase family.</text>
</comment>
<dbReference type="GeneID" id="66513628"/>
<evidence type="ECO:0000259" key="8">
    <source>
        <dbReference type="Pfam" id="PF02771"/>
    </source>
</evidence>
<dbReference type="AlphaFoldDB" id="A0AAU8ST36"/>
<feature type="domain" description="Acyl-CoA oxidase/dehydrogenase middle" evidence="7">
    <location>
        <begin position="124"/>
        <end position="219"/>
    </location>
</feature>
<evidence type="ECO:0000256" key="2">
    <source>
        <dbReference type="ARBA" id="ARBA00009347"/>
    </source>
</evidence>
<dbReference type="Pfam" id="PF02771">
    <property type="entry name" value="Acyl-CoA_dh_N"/>
    <property type="match status" value="1"/>
</dbReference>
<dbReference type="FunFam" id="1.10.540.10:FF:000002">
    <property type="entry name" value="Acyl-CoA dehydrogenase FadE19"/>
    <property type="match status" value="1"/>
</dbReference>
<dbReference type="PIRSF" id="PIRSF016578">
    <property type="entry name" value="HsaA"/>
    <property type="match status" value="1"/>
</dbReference>
<gene>
    <name evidence="9" type="ORF">OI25_7305</name>
</gene>
<dbReference type="InterPro" id="IPR009100">
    <property type="entry name" value="AcylCoA_DH/oxidase_NM_dom_sf"/>
</dbReference>
<accession>A0AAU8ST36</accession>
<organism evidence="9 10">
    <name type="scientific">Paraburkholderia fungorum</name>
    <dbReference type="NCBI Taxonomy" id="134537"/>
    <lineage>
        <taxon>Bacteria</taxon>
        <taxon>Pseudomonadati</taxon>
        <taxon>Pseudomonadota</taxon>
        <taxon>Betaproteobacteria</taxon>
        <taxon>Burkholderiales</taxon>
        <taxon>Burkholderiaceae</taxon>
        <taxon>Paraburkholderia</taxon>
    </lineage>
</organism>
<dbReference type="Proteomes" id="UP000032614">
    <property type="component" value="Chromosome 3"/>
</dbReference>
<dbReference type="Pfam" id="PF02770">
    <property type="entry name" value="Acyl-CoA_dh_M"/>
    <property type="match status" value="1"/>
</dbReference>
<evidence type="ECO:0000259" key="6">
    <source>
        <dbReference type="Pfam" id="PF00441"/>
    </source>
</evidence>
<dbReference type="PANTHER" id="PTHR43884">
    <property type="entry name" value="ACYL-COA DEHYDROGENASE"/>
    <property type="match status" value="1"/>
</dbReference>
<dbReference type="PANTHER" id="PTHR43884:SF12">
    <property type="entry name" value="ISOVALERYL-COA DEHYDROGENASE, MITOCHONDRIAL-RELATED"/>
    <property type="match status" value="1"/>
</dbReference>
<dbReference type="FunFam" id="1.20.140.10:FF:000001">
    <property type="entry name" value="Acyl-CoA dehydrogenase"/>
    <property type="match status" value="1"/>
</dbReference>
<evidence type="ECO:0000256" key="1">
    <source>
        <dbReference type="ARBA" id="ARBA00001974"/>
    </source>
</evidence>
<dbReference type="EMBL" id="CP010025">
    <property type="protein sequence ID" value="AJZ57086.1"/>
    <property type="molecule type" value="Genomic_DNA"/>
</dbReference>
<dbReference type="InterPro" id="IPR009075">
    <property type="entry name" value="AcylCo_DH/oxidase_C"/>
</dbReference>
<evidence type="ECO:0000313" key="9">
    <source>
        <dbReference type="EMBL" id="AJZ57086.1"/>
    </source>
</evidence>
<dbReference type="Gene3D" id="2.40.110.10">
    <property type="entry name" value="Butyryl-CoA Dehydrogenase, subunit A, domain 2"/>
    <property type="match status" value="1"/>
</dbReference>
<evidence type="ECO:0000256" key="3">
    <source>
        <dbReference type="ARBA" id="ARBA00022630"/>
    </source>
</evidence>
<dbReference type="RefSeq" id="WP_082094200.1">
    <property type="nucleotide sequence ID" value="NZ_CP010025.1"/>
</dbReference>
<keyword evidence="3" id="KW-0285">Flavoprotein</keyword>
<feature type="domain" description="Acyl-CoA dehydrogenase/oxidase C-terminal" evidence="6">
    <location>
        <begin position="231"/>
        <end position="379"/>
    </location>
</feature>
<dbReference type="InterPro" id="IPR046373">
    <property type="entry name" value="Acyl-CoA_Oxase/DH_mid-dom_sf"/>
</dbReference>
<evidence type="ECO:0000256" key="5">
    <source>
        <dbReference type="ARBA" id="ARBA00023002"/>
    </source>
</evidence>